<comment type="caution">
    <text evidence="2">The sequence shown here is derived from an EMBL/GenBank/DDBJ whole genome shotgun (WGS) entry which is preliminary data.</text>
</comment>
<dbReference type="EMBL" id="CAJVQB010032115">
    <property type="protein sequence ID" value="CAG8817889.1"/>
    <property type="molecule type" value="Genomic_DNA"/>
</dbReference>
<sequence>MDNSNLFVKGKYSVSHLEEAGIYDHQGGRNLVIVGSHSPLNNSLWNQIHQQDFYMKVYNRNIANKEKKVDIELEACILDVIYFNGPGIILLVAGDSDYSPILEWALDYDWKVEVWFWLL</sequence>
<name>A0ABN7W5K8_GIGMA</name>
<dbReference type="Gene3D" id="3.40.50.1010">
    <property type="entry name" value="5'-nuclease"/>
    <property type="match status" value="1"/>
</dbReference>
<evidence type="ECO:0000313" key="3">
    <source>
        <dbReference type="Proteomes" id="UP000789901"/>
    </source>
</evidence>
<feature type="domain" description="NYN" evidence="1">
    <location>
        <begin position="37"/>
        <end position="115"/>
    </location>
</feature>
<gene>
    <name evidence="2" type="ORF">GMARGA_LOCUS26913</name>
</gene>
<dbReference type="Proteomes" id="UP000789901">
    <property type="component" value="Unassembled WGS sequence"/>
</dbReference>
<evidence type="ECO:0000313" key="2">
    <source>
        <dbReference type="EMBL" id="CAG8817889.1"/>
    </source>
</evidence>
<dbReference type="InterPro" id="IPR021139">
    <property type="entry name" value="NYN"/>
</dbReference>
<evidence type="ECO:0000259" key="1">
    <source>
        <dbReference type="Pfam" id="PF01936"/>
    </source>
</evidence>
<proteinExistence type="predicted"/>
<reference evidence="2 3" key="1">
    <citation type="submission" date="2021-06" db="EMBL/GenBank/DDBJ databases">
        <authorList>
            <person name="Kallberg Y."/>
            <person name="Tangrot J."/>
            <person name="Rosling A."/>
        </authorList>
    </citation>
    <scope>NUCLEOTIDE SEQUENCE [LARGE SCALE GENOMIC DNA]</scope>
    <source>
        <strain evidence="2 3">120-4 pot B 10/14</strain>
    </source>
</reference>
<feature type="non-terminal residue" evidence="2">
    <location>
        <position position="119"/>
    </location>
</feature>
<accession>A0ABN7W5K8</accession>
<dbReference type="Pfam" id="PF01936">
    <property type="entry name" value="NYN"/>
    <property type="match status" value="1"/>
</dbReference>
<protein>
    <submittedName>
        <fullName evidence="2">15723_t:CDS:1</fullName>
    </submittedName>
</protein>
<feature type="non-terminal residue" evidence="2">
    <location>
        <position position="1"/>
    </location>
</feature>
<keyword evidence="3" id="KW-1185">Reference proteome</keyword>
<organism evidence="2 3">
    <name type="scientific">Gigaspora margarita</name>
    <dbReference type="NCBI Taxonomy" id="4874"/>
    <lineage>
        <taxon>Eukaryota</taxon>
        <taxon>Fungi</taxon>
        <taxon>Fungi incertae sedis</taxon>
        <taxon>Mucoromycota</taxon>
        <taxon>Glomeromycotina</taxon>
        <taxon>Glomeromycetes</taxon>
        <taxon>Diversisporales</taxon>
        <taxon>Gigasporaceae</taxon>
        <taxon>Gigaspora</taxon>
    </lineage>
</organism>